<protein>
    <recommendedName>
        <fullName evidence="13">Dolichyl-diphosphooligosaccharide--protein glycosyltransferase subunit 3B</fullName>
    </recommendedName>
</protein>
<feature type="transmembrane region" description="Helical" evidence="9">
    <location>
        <begin position="307"/>
        <end position="327"/>
    </location>
</feature>
<comment type="function">
    <text evidence="1">Subunit of the oligosaccharyl transferase (OST) complex that catalyzes the initial transfer of a defined glycan (Glc(3)Man(9)GlcNAc(2) in eukaryotes) from the lipid carrier dolichol-pyrophosphate to an asparagine residue within an Asn-X-Ser/Thr consensus motif in nascent polypeptide chains, the first step in protein N-glycosylation. N-glycosylation occurs cotranslationally and the complex associates with the Sec61 complex at the channel-forming translocon complex that mediates protein translocation across the endoplasmic reticulum (ER). All subunits are required for a maximal enzyme activity.</text>
</comment>
<dbReference type="GO" id="GO:0005789">
    <property type="term" value="C:endoplasmic reticulum membrane"/>
    <property type="evidence" value="ECO:0007669"/>
    <property type="project" value="UniProtKB-SubCell"/>
</dbReference>
<feature type="signal peptide" evidence="10">
    <location>
        <begin position="1"/>
        <end position="25"/>
    </location>
</feature>
<accession>A0ABD1HV69</accession>
<evidence type="ECO:0000256" key="7">
    <source>
        <dbReference type="ARBA" id="ARBA00022989"/>
    </source>
</evidence>
<feature type="transmembrane region" description="Helical" evidence="9">
    <location>
        <begin position="190"/>
        <end position="209"/>
    </location>
</feature>
<evidence type="ECO:0000313" key="11">
    <source>
        <dbReference type="EMBL" id="KAL1560127.1"/>
    </source>
</evidence>
<evidence type="ECO:0000256" key="6">
    <source>
        <dbReference type="ARBA" id="ARBA00022824"/>
    </source>
</evidence>
<keyword evidence="6" id="KW-0256">Endoplasmic reticulum</keyword>
<dbReference type="AlphaFoldDB" id="A0ABD1HV69"/>
<keyword evidence="8 9" id="KW-0472">Membrane</keyword>
<dbReference type="InterPro" id="IPR021149">
    <property type="entry name" value="OligosaccharylTrfase_OST3/OST6"/>
</dbReference>
<sequence>MAAPTNDVVYLLLCLLSLSAARVQSSNSFTASLSALQSSSSNGVIRLNDTILRRIHSLPTPRPFHFLVFFDAKKLHSRSELALPTLKSEFSLVSSSFLTNNPDNKSRSQLIFFDVEVEESQATFSLFDVHAIPHIRLIPTAAADLKSDSIKLQLSHVSTLADSLTEIILSETAISVGPINRPPLISRTQMILAMVAVVILSPYVARKLASGKSLVHEKSTWMLGAVVVYFFSVSGTMFNIIQKAPMFVVDRRDGGETMRFFYQGAGVQLGAESFTVGFLYTVVGLLLAFVCHVVVRVRDTKWQRVSMIMALLVSFWAVRQVISFNNWKTGYNIHAYW</sequence>
<keyword evidence="7 9" id="KW-1133">Transmembrane helix</keyword>
<evidence type="ECO:0000256" key="3">
    <source>
        <dbReference type="ARBA" id="ARBA00009561"/>
    </source>
</evidence>
<evidence type="ECO:0000256" key="1">
    <source>
        <dbReference type="ARBA" id="ARBA00002791"/>
    </source>
</evidence>
<comment type="similarity">
    <text evidence="3">Belongs to the OST3/OST6 family.</text>
</comment>
<organism evidence="11 12">
    <name type="scientific">Salvia divinorum</name>
    <name type="common">Maria pastora</name>
    <name type="synonym">Diviner's sage</name>
    <dbReference type="NCBI Taxonomy" id="28513"/>
    <lineage>
        <taxon>Eukaryota</taxon>
        <taxon>Viridiplantae</taxon>
        <taxon>Streptophyta</taxon>
        <taxon>Embryophyta</taxon>
        <taxon>Tracheophyta</taxon>
        <taxon>Spermatophyta</taxon>
        <taxon>Magnoliopsida</taxon>
        <taxon>eudicotyledons</taxon>
        <taxon>Gunneridae</taxon>
        <taxon>Pentapetalae</taxon>
        <taxon>asterids</taxon>
        <taxon>lamiids</taxon>
        <taxon>Lamiales</taxon>
        <taxon>Lamiaceae</taxon>
        <taxon>Nepetoideae</taxon>
        <taxon>Mentheae</taxon>
        <taxon>Salviinae</taxon>
        <taxon>Salvia</taxon>
        <taxon>Salvia subgen. Calosphace</taxon>
    </lineage>
</organism>
<feature type="transmembrane region" description="Helical" evidence="9">
    <location>
        <begin position="277"/>
        <end position="295"/>
    </location>
</feature>
<proteinExistence type="inferred from homology"/>
<dbReference type="Gene3D" id="3.40.30.10">
    <property type="entry name" value="Glutaredoxin"/>
    <property type="match status" value="1"/>
</dbReference>
<evidence type="ECO:0000256" key="9">
    <source>
        <dbReference type="SAM" id="Phobius"/>
    </source>
</evidence>
<reference evidence="11 12" key="1">
    <citation type="submission" date="2024-06" db="EMBL/GenBank/DDBJ databases">
        <title>A chromosome level genome sequence of Diviner's sage (Salvia divinorum).</title>
        <authorList>
            <person name="Ford S.A."/>
            <person name="Ro D.-K."/>
            <person name="Ness R.W."/>
            <person name="Phillips M.A."/>
        </authorList>
    </citation>
    <scope>NUCLEOTIDE SEQUENCE [LARGE SCALE GENOMIC DNA]</scope>
    <source>
        <strain evidence="11">SAF-2024a</strain>
        <tissue evidence="11">Leaf</tissue>
    </source>
</reference>
<name>A0ABD1HV69_SALDI</name>
<keyword evidence="4 9" id="KW-0812">Transmembrane</keyword>
<evidence type="ECO:0000313" key="12">
    <source>
        <dbReference type="Proteomes" id="UP001567538"/>
    </source>
</evidence>
<feature type="chain" id="PRO_5044794217" description="Dolichyl-diphosphooligosaccharide--protein glycosyltransferase subunit 3B" evidence="10">
    <location>
        <begin position="26"/>
        <end position="337"/>
    </location>
</feature>
<comment type="caution">
    <text evidence="11">The sequence shown here is derived from an EMBL/GenBank/DDBJ whole genome shotgun (WGS) entry which is preliminary data.</text>
</comment>
<dbReference type="Proteomes" id="UP001567538">
    <property type="component" value="Unassembled WGS sequence"/>
</dbReference>
<dbReference type="PANTHER" id="PTHR12692">
    <property type="entry name" value="DOLICHYL-DIPHOSPHOOLIGOSACCHARIDE--PROTEIN GLYCOSYLTRANSFERASE-RELATED"/>
    <property type="match status" value="1"/>
</dbReference>
<feature type="transmembrane region" description="Helical" evidence="9">
    <location>
        <begin position="221"/>
        <end position="241"/>
    </location>
</feature>
<evidence type="ECO:0000256" key="2">
    <source>
        <dbReference type="ARBA" id="ARBA00004477"/>
    </source>
</evidence>
<dbReference type="Pfam" id="PF04756">
    <property type="entry name" value="OST3_OST6"/>
    <property type="match status" value="1"/>
</dbReference>
<evidence type="ECO:0008006" key="13">
    <source>
        <dbReference type="Google" id="ProtNLM"/>
    </source>
</evidence>
<dbReference type="EMBL" id="JBEAFC010000004">
    <property type="protein sequence ID" value="KAL1560127.1"/>
    <property type="molecule type" value="Genomic_DNA"/>
</dbReference>
<gene>
    <name evidence="11" type="ORF">AAHA92_10385</name>
</gene>
<evidence type="ECO:0000256" key="4">
    <source>
        <dbReference type="ARBA" id="ARBA00022692"/>
    </source>
</evidence>
<dbReference type="PANTHER" id="PTHR12692:SF0">
    <property type="entry name" value="GH11935P"/>
    <property type="match status" value="1"/>
</dbReference>
<evidence type="ECO:0000256" key="5">
    <source>
        <dbReference type="ARBA" id="ARBA00022729"/>
    </source>
</evidence>
<evidence type="ECO:0000256" key="10">
    <source>
        <dbReference type="SAM" id="SignalP"/>
    </source>
</evidence>
<keyword evidence="12" id="KW-1185">Reference proteome</keyword>
<keyword evidence="5 10" id="KW-0732">Signal</keyword>
<evidence type="ECO:0000256" key="8">
    <source>
        <dbReference type="ARBA" id="ARBA00023136"/>
    </source>
</evidence>
<comment type="subcellular location">
    <subcellularLocation>
        <location evidence="2">Endoplasmic reticulum membrane</location>
        <topology evidence="2">Multi-pass membrane protein</topology>
    </subcellularLocation>
</comment>